<evidence type="ECO:0000313" key="7">
    <source>
        <dbReference type="EMBL" id="KAK7491946.1"/>
    </source>
</evidence>
<dbReference type="PROSITE" id="PS50835">
    <property type="entry name" value="IG_LIKE"/>
    <property type="match status" value="4"/>
</dbReference>
<feature type="domain" description="Ig-like" evidence="6">
    <location>
        <begin position="165"/>
        <end position="264"/>
    </location>
</feature>
<dbReference type="GO" id="GO:0016020">
    <property type="term" value="C:membrane"/>
    <property type="evidence" value="ECO:0007669"/>
    <property type="project" value="UniProtKB-SubCell"/>
</dbReference>
<evidence type="ECO:0000256" key="4">
    <source>
        <dbReference type="SAM" id="Phobius"/>
    </source>
</evidence>
<feature type="domain" description="Ig-like" evidence="6">
    <location>
        <begin position="271"/>
        <end position="357"/>
    </location>
</feature>
<dbReference type="Gene3D" id="2.60.40.10">
    <property type="entry name" value="Immunoglobulins"/>
    <property type="match status" value="5"/>
</dbReference>
<evidence type="ECO:0000256" key="3">
    <source>
        <dbReference type="ARBA" id="ARBA00023157"/>
    </source>
</evidence>
<dbReference type="InterPro" id="IPR013783">
    <property type="entry name" value="Ig-like_fold"/>
</dbReference>
<sequence length="706" mass="77084">MKLQKIPLCVMTMVYFLSQPMNAAVEKTTPVMLGDNTVLTCPSLTNQGTIWMGPRNNVIAERGLISSTLDQSKYTILSGARMMASLMITDVTLQEDGVYRCLNADSFDVVFSTNVTVLVAVHHVRLIVPQRTINQGSEVSVTCISDGSKPAPDINWARRVAPTDPSLQADKTKYVDGDTAHFLCVTSGSRPAARVVWFISEHRVAEGTGAVETSQQQDEDQTFSVSSRLALFASRELDGADVICGVANDVMDAQGRALLNASVKLIVEFSPVVNITSSKFIVDEGEDVTFTCTADAEPPVLGQDIRLALDGKFLPESRLVRSGDKVTVSGISRLDRGNYQCVAKNTVGMGKSQLHLLKVRFAPVCLVPSRTAHAAVLGRKVSLVCKMAAYPHDVTVTWMHGSTNQTFLQSDGNIFEEWTEDVLESTLAITARAYEDIVCYAKNTMGESSNPCIFRLTPPVPPTPPENCKVLLTPDEQKLVACNPGHDGGSSQTFILRTHDDVSGATEDTLHAKEPRFDVTSLDPNKAHNVSVCAVSENFPDTPVCSEAVVLTAAPSTNQAASSAGVGSALYIALGVFVGFIVLLISIILFVIWRRRRVSSKCRTLFSHSDASSPLSCMCICVGTQSLRWKRSLFNEAMHDDFERSSYVLHDLPYCYTGTFFNGSSPSTHAQERGMFVRFCDHVTIHVFDPDVRLLDLNGRHRLRSV</sequence>
<evidence type="ECO:0000256" key="5">
    <source>
        <dbReference type="SAM" id="SignalP"/>
    </source>
</evidence>
<name>A0ABD0KY43_9CAEN</name>
<keyword evidence="4" id="KW-0812">Transmembrane</keyword>
<dbReference type="PANTHER" id="PTHR23278">
    <property type="entry name" value="SIDESTEP PROTEIN"/>
    <property type="match status" value="1"/>
</dbReference>
<dbReference type="Pfam" id="PF13895">
    <property type="entry name" value="Ig_2"/>
    <property type="match status" value="1"/>
</dbReference>
<dbReference type="InterPro" id="IPR036116">
    <property type="entry name" value="FN3_sf"/>
</dbReference>
<dbReference type="SUPFAM" id="SSF49265">
    <property type="entry name" value="Fibronectin type III"/>
    <property type="match status" value="1"/>
</dbReference>
<dbReference type="SUPFAM" id="SSF48726">
    <property type="entry name" value="Immunoglobulin"/>
    <property type="match status" value="4"/>
</dbReference>
<keyword evidence="5" id="KW-0732">Signal</keyword>
<dbReference type="InterPro" id="IPR036179">
    <property type="entry name" value="Ig-like_dom_sf"/>
</dbReference>
<keyword evidence="4" id="KW-1133">Transmembrane helix</keyword>
<gene>
    <name evidence="7" type="ORF">BaRGS_00016792</name>
</gene>
<dbReference type="InterPro" id="IPR013162">
    <property type="entry name" value="CD80_C2-set"/>
</dbReference>
<dbReference type="SMART" id="SM00409">
    <property type="entry name" value="IG"/>
    <property type="match status" value="3"/>
</dbReference>
<keyword evidence="2 4" id="KW-0472">Membrane</keyword>
<proteinExistence type="predicted"/>
<feature type="transmembrane region" description="Helical" evidence="4">
    <location>
        <begin position="569"/>
        <end position="593"/>
    </location>
</feature>
<keyword evidence="8" id="KW-1185">Reference proteome</keyword>
<dbReference type="InterPro" id="IPR007110">
    <property type="entry name" value="Ig-like_dom"/>
</dbReference>
<feature type="signal peptide" evidence="5">
    <location>
        <begin position="1"/>
        <end position="23"/>
    </location>
</feature>
<dbReference type="EMBL" id="JACVVK020000108">
    <property type="protein sequence ID" value="KAK7491946.1"/>
    <property type="molecule type" value="Genomic_DNA"/>
</dbReference>
<protein>
    <recommendedName>
        <fullName evidence="6">Ig-like domain-containing protein</fullName>
    </recommendedName>
</protein>
<comment type="subcellular location">
    <subcellularLocation>
        <location evidence="1">Membrane</location>
        <topology evidence="1">Single-pass membrane protein</topology>
    </subcellularLocation>
</comment>
<accession>A0ABD0KY43</accession>
<feature type="domain" description="Ig-like" evidence="6">
    <location>
        <begin position="113"/>
        <end position="158"/>
    </location>
</feature>
<evidence type="ECO:0000313" key="8">
    <source>
        <dbReference type="Proteomes" id="UP001519460"/>
    </source>
</evidence>
<organism evidence="7 8">
    <name type="scientific">Batillaria attramentaria</name>
    <dbReference type="NCBI Taxonomy" id="370345"/>
    <lineage>
        <taxon>Eukaryota</taxon>
        <taxon>Metazoa</taxon>
        <taxon>Spiralia</taxon>
        <taxon>Lophotrochozoa</taxon>
        <taxon>Mollusca</taxon>
        <taxon>Gastropoda</taxon>
        <taxon>Caenogastropoda</taxon>
        <taxon>Sorbeoconcha</taxon>
        <taxon>Cerithioidea</taxon>
        <taxon>Batillariidae</taxon>
        <taxon>Batillaria</taxon>
    </lineage>
</organism>
<dbReference type="PANTHER" id="PTHR23278:SF19">
    <property type="entry name" value="OBSCURIN"/>
    <property type="match status" value="1"/>
</dbReference>
<dbReference type="Pfam" id="PF08205">
    <property type="entry name" value="C2-set_2"/>
    <property type="match status" value="2"/>
</dbReference>
<evidence type="ECO:0000256" key="2">
    <source>
        <dbReference type="ARBA" id="ARBA00023136"/>
    </source>
</evidence>
<evidence type="ECO:0000259" key="6">
    <source>
        <dbReference type="PROSITE" id="PS50835"/>
    </source>
</evidence>
<dbReference type="InterPro" id="IPR003598">
    <property type="entry name" value="Ig_sub2"/>
</dbReference>
<dbReference type="Proteomes" id="UP001519460">
    <property type="component" value="Unassembled WGS sequence"/>
</dbReference>
<keyword evidence="3" id="KW-1015">Disulfide bond</keyword>
<feature type="domain" description="Ig-like" evidence="6">
    <location>
        <begin position="368"/>
        <end position="457"/>
    </location>
</feature>
<dbReference type="InterPro" id="IPR003599">
    <property type="entry name" value="Ig_sub"/>
</dbReference>
<dbReference type="SMART" id="SM00408">
    <property type="entry name" value="IGc2"/>
    <property type="match status" value="3"/>
</dbReference>
<comment type="caution">
    <text evidence="7">The sequence shown here is derived from an EMBL/GenBank/DDBJ whole genome shotgun (WGS) entry which is preliminary data.</text>
</comment>
<evidence type="ECO:0000256" key="1">
    <source>
        <dbReference type="ARBA" id="ARBA00004167"/>
    </source>
</evidence>
<feature type="chain" id="PRO_5044844436" description="Ig-like domain-containing protein" evidence="5">
    <location>
        <begin position="24"/>
        <end position="706"/>
    </location>
</feature>
<dbReference type="AlphaFoldDB" id="A0ABD0KY43"/>
<reference evidence="7 8" key="1">
    <citation type="journal article" date="2023" name="Sci. Data">
        <title>Genome assembly of the Korean intertidal mud-creeper Batillaria attramentaria.</title>
        <authorList>
            <person name="Patra A.K."/>
            <person name="Ho P.T."/>
            <person name="Jun S."/>
            <person name="Lee S.J."/>
            <person name="Kim Y."/>
            <person name="Won Y.J."/>
        </authorList>
    </citation>
    <scope>NUCLEOTIDE SEQUENCE [LARGE SCALE GENOMIC DNA]</scope>
    <source>
        <strain evidence="7">Wonlab-2016</strain>
    </source>
</reference>